<evidence type="ECO:0000256" key="1">
    <source>
        <dbReference type="SAM" id="MobiDB-lite"/>
    </source>
</evidence>
<feature type="region of interest" description="Disordered" evidence="1">
    <location>
        <begin position="1"/>
        <end position="23"/>
    </location>
</feature>
<dbReference type="GO" id="GO:0003677">
    <property type="term" value="F:DNA binding"/>
    <property type="evidence" value="ECO:0007669"/>
    <property type="project" value="InterPro"/>
</dbReference>
<reference evidence="2" key="1">
    <citation type="journal article" date="2014" name="Front. Microbiol.">
        <title>High frequency of phylogenetically diverse reductive dehalogenase-homologous genes in deep subseafloor sedimentary metagenomes.</title>
        <authorList>
            <person name="Kawai M."/>
            <person name="Futagami T."/>
            <person name="Toyoda A."/>
            <person name="Takaki Y."/>
            <person name="Nishi S."/>
            <person name="Hori S."/>
            <person name="Arai W."/>
            <person name="Tsubouchi T."/>
            <person name="Morono Y."/>
            <person name="Uchiyama I."/>
            <person name="Ito T."/>
            <person name="Fujiyama A."/>
            <person name="Inagaki F."/>
            <person name="Takami H."/>
        </authorList>
    </citation>
    <scope>NUCLEOTIDE SEQUENCE</scope>
    <source>
        <strain evidence="2">Expedition CK06-06</strain>
    </source>
</reference>
<proteinExistence type="predicted"/>
<feature type="compositionally biased region" description="Basic residues" evidence="1">
    <location>
        <begin position="1"/>
        <end position="21"/>
    </location>
</feature>
<protein>
    <recommendedName>
        <fullName evidence="3">Phage recombination protein Bet</fullName>
    </recommendedName>
</protein>
<dbReference type="AlphaFoldDB" id="X1C9P5"/>
<sequence length="178" mass="19964">MKKKKAEKNAAKKGTKNTVKKVAKEKVPEKIEEKVVKKEKRGQIAIRETSGALQEWQRIQKIMTPAVIKEYICPDADNVDLFLFLELCKAKKLNPFTRDVYLVKYAKDKPAAMVTAKDTFFKRADAHPQNDGMESGVIVRKGSLITHRPGCVTYNGESLIGGWAVQHRKEDGGDAGTY</sequence>
<organism evidence="2">
    <name type="scientific">marine sediment metagenome</name>
    <dbReference type="NCBI Taxonomy" id="412755"/>
    <lineage>
        <taxon>unclassified sequences</taxon>
        <taxon>metagenomes</taxon>
        <taxon>ecological metagenomes</taxon>
    </lineage>
</organism>
<evidence type="ECO:0000313" key="2">
    <source>
        <dbReference type="EMBL" id="GAG93113.1"/>
    </source>
</evidence>
<dbReference type="InterPro" id="IPR018330">
    <property type="entry name" value="RecT_fam"/>
</dbReference>
<dbReference type="GO" id="GO:0006259">
    <property type="term" value="P:DNA metabolic process"/>
    <property type="evidence" value="ECO:0007669"/>
    <property type="project" value="InterPro"/>
</dbReference>
<evidence type="ECO:0008006" key="3">
    <source>
        <dbReference type="Google" id="ProtNLM"/>
    </source>
</evidence>
<dbReference type="Pfam" id="PF03837">
    <property type="entry name" value="RecT"/>
    <property type="match status" value="1"/>
</dbReference>
<accession>X1C9P5</accession>
<gene>
    <name evidence="2" type="ORF">S01H4_48655</name>
</gene>
<name>X1C9P5_9ZZZZ</name>
<dbReference type="EMBL" id="BART01027443">
    <property type="protein sequence ID" value="GAG93113.1"/>
    <property type="molecule type" value="Genomic_DNA"/>
</dbReference>
<comment type="caution">
    <text evidence="2">The sequence shown here is derived from an EMBL/GenBank/DDBJ whole genome shotgun (WGS) entry which is preliminary data.</text>
</comment>